<dbReference type="InterPro" id="IPR032710">
    <property type="entry name" value="NTF2-like_dom_sf"/>
</dbReference>
<evidence type="ECO:0008006" key="3">
    <source>
        <dbReference type="Google" id="ProtNLM"/>
    </source>
</evidence>
<dbReference type="Gene3D" id="3.10.450.50">
    <property type="match status" value="1"/>
</dbReference>
<dbReference type="PANTHER" id="PTHR38436">
    <property type="entry name" value="POLYKETIDE CYCLASE SNOAL-LIKE DOMAIN"/>
    <property type="match status" value="1"/>
</dbReference>
<name>A0ABP9NK76_9PSEU</name>
<gene>
    <name evidence="1" type="ORF">GCM10023320_35170</name>
</gene>
<dbReference type="Proteomes" id="UP001500804">
    <property type="component" value="Unassembled WGS sequence"/>
</dbReference>
<comment type="caution">
    <text evidence="1">The sequence shown here is derived from an EMBL/GenBank/DDBJ whole genome shotgun (WGS) entry which is preliminary data.</text>
</comment>
<accession>A0ABP9NK76</accession>
<keyword evidence="2" id="KW-1185">Reference proteome</keyword>
<dbReference type="InterPro" id="IPR009959">
    <property type="entry name" value="Cyclase_SnoaL-like"/>
</dbReference>
<evidence type="ECO:0000313" key="1">
    <source>
        <dbReference type="EMBL" id="GAA5123441.1"/>
    </source>
</evidence>
<reference evidence="2" key="1">
    <citation type="journal article" date="2019" name="Int. J. Syst. Evol. Microbiol.">
        <title>The Global Catalogue of Microorganisms (GCM) 10K type strain sequencing project: providing services to taxonomists for standard genome sequencing and annotation.</title>
        <authorList>
            <consortium name="The Broad Institute Genomics Platform"/>
            <consortium name="The Broad Institute Genome Sequencing Center for Infectious Disease"/>
            <person name="Wu L."/>
            <person name="Ma J."/>
        </authorList>
    </citation>
    <scope>NUCLEOTIDE SEQUENCE [LARGE SCALE GENOMIC DNA]</scope>
    <source>
        <strain evidence="2">JCM 18302</strain>
    </source>
</reference>
<dbReference type="RefSeq" id="WP_345606190.1">
    <property type="nucleotide sequence ID" value="NZ_BAABJO010000012.1"/>
</dbReference>
<proteinExistence type="predicted"/>
<dbReference type="SUPFAM" id="SSF54427">
    <property type="entry name" value="NTF2-like"/>
    <property type="match status" value="1"/>
</dbReference>
<sequence>MSRSNQEAINQLAAEVLTEHELAALDRIFHADYVEADPPPGMGPGIEGLRQWLEGWFAAFPDLRWTVEEQIADGDQVWSRSTWQGTHQGAFFGIPATGKKVSVAAWTIDRFRDGKIEHSRLIMDTLGLMQQLGVIPPAG</sequence>
<dbReference type="Pfam" id="PF07366">
    <property type="entry name" value="SnoaL"/>
    <property type="match status" value="1"/>
</dbReference>
<dbReference type="EMBL" id="BAABJO010000012">
    <property type="protein sequence ID" value="GAA5123441.1"/>
    <property type="molecule type" value="Genomic_DNA"/>
</dbReference>
<dbReference type="PANTHER" id="PTHR38436:SF1">
    <property type="entry name" value="ESTER CYCLASE"/>
    <property type="match status" value="1"/>
</dbReference>
<protein>
    <recommendedName>
        <fullName evidence="3">Ester cyclase</fullName>
    </recommendedName>
</protein>
<organism evidence="1 2">
    <name type="scientific">Pseudonocardia adelaidensis</name>
    <dbReference type="NCBI Taxonomy" id="648754"/>
    <lineage>
        <taxon>Bacteria</taxon>
        <taxon>Bacillati</taxon>
        <taxon>Actinomycetota</taxon>
        <taxon>Actinomycetes</taxon>
        <taxon>Pseudonocardiales</taxon>
        <taxon>Pseudonocardiaceae</taxon>
        <taxon>Pseudonocardia</taxon>
    </lineage>
</organism>
<evidence type="ECO:0000313" key="2">
    <source>
        <dbReference type="Proteomes" id="UP001500804"/>
    </source>
</evidence>